<dbReference type="Pfam" id="PF00873">
    <property type="entry name" value="ACR_tran"/>
    <property type="match status" value="1"/>
</dbReference>
<dbReference type="Gene3D" id="3.30.70.1320">
    <property type="entry name" value="Multidrug efflux transporter AcrB pore domain like"/>
    <property type="match status" value="1"/>
</dbReference>
<dbReference type="Gene3D" id="1.20.1640.10">
    <property type="entry name" value="Multidrug efflux transporter AcrB transmembrane domain"/>
    <property type="match status" value="2"/>
</dbReference>
<dbReference type="Gene3D" id="3.30.70.1440">
    <property type="entry name" value="Multidrug efflux transporter AcrB pore domain"/>
    <property type="match status" value="1"/>
</dbReference>
<dbReference type="InterPro" id="IPR027463">
    <property type="entry name" value="AcrB_DN_DC_subdom"/>
</dbReference>
<dbReference type="PANTHER" id="PTHR32063">
    <property type="match status" value="1"/>
</dbReference>
<feature type="transmembrane region" description="Helical" evidence="8">
    <location>
        <begin position="359"/>
        <end position="380"/>
    </location>
</feature>
<dbReference type="Gene3D" id="3.30.70.1430">
    <property type="entry name" value="Multidrug efflux transporter AcrB pore domain"/>
    <property type="match status" value="2"/>
</dbReference>
<evidence type="ECO:0000256" key="2">
    <source>
        <dbReference type="ARBA" id="ARBA00010942"/>
    </source>
</evidence>
<feature type="transmembrane region" description="Helical" evidence="8">
    <location>
        <begin position="890"/>
        <end position="910"/>
    </location>
</feature>
<name>A0A0B6WSW7_9BACT</name>
<evidence type="ECO:0000256" key="1">
    <source>
        <dbReference type="ARBA" id="ARBA00004651"/>
    </source>
</evidence>
<keyword evidence="6 8" id="KW-1133">Transmembrane helix</keyword>
<keyword evidence="7 8" id="KW-0472">Membrane</keyword>
<evidence type="ECO:0000256" key="6">
    <source>
        <dbReference type="ARBA" id="ARBA00022989"/>
    </source>
</evidence>
<dbReference type="Gene3D" id="3.30.2090.10">
    <property type="entry name" value="Multidrug efflux transporter AcrB TolC docking domain, DN and DC subdomains"/>
    <property type="match status" value="2"/>
</dbReference>
<dbReference type="PRINTS" id="PR00702">
    <property type="entry name" value="ACRIFLAVINRP"/>
</dbReference>
<dbReference type="SUPFAM" id="SSF82714">
    <property type="entry name" value="Multidrug efflux transporter AcrB TolC docking domain, DN and DC subdomains"/>
    <property type="match status" value="2"/>
</dbReference>
<dbReference type="GO" id="GO:0008324">
    <property type="term" value="F:monoatomic cation transmembrane transporter activity"/>
    <property type="evidence" value="ECO:0007669"/>
    <property type="project" value="InterPro"/>
</dbReference>
<evidence type="ECO:0000313" key="9">
    <source>
        <dbReference type="EMBL" id="CDM64328.1"/>
    </source>
</evidence>
<dbReference type="EMBL" id="CBXV010000001">
    <property type="protein sequence ID" value="CDM64328.1"/>
    <property type="molecule type" value="Genomic_DNA"/>
</dbReference>
<evidence type="ECO:0000256" key="4">
    <source>
        <dbReference type="ARBA" id="ARBA00022475"/>
    </source>
</evidence>
<keyword evidence="10" id="KW-1185">Reference proteome</keyword>
<comment type="subcellular location">
    <subcellularLocation>
        <location evidence="1">Cell membrane</location>
        <topology evidence="1">Multi-pass membrane protein</topology>
    </subcellularLocation>
</comment>
<evidence type="ECO:0000256" key="7">
    <source>
        <dbReference type="ARBA" id="ARBA00023136"/>
    </source>
</evidence>
<keyword evidence="4" id="KW-1003">Cell membrane</keyword>
<dbReference type="STRING" id="454194.PYK22_00321"/>
<feature type="transmembrane region" description="Helical" evidence="8">
    <location>
        <begin position="864"/>
        <end position="883"/>
    </location>
</feature>
<protein>
    <submittedName>
        <fullName evidence="9">Heavy metal efflux pump, cobalt-zinc-cadmium</fullName>
    </submittedName>
</protein>
<evidence type="ECO:0000256" key="8">
    <source>
        <dbReference type="SAM" id="Phobius"/>
    </source>
</evidence>
<gene>
    <name evidence="9" type="ORF">PYK22_00321</name>
</gene>
<evidence type="ECO:0000256" key="5">
    <source>
        <dbReference type="ARBA" id="ARBA00022692"/>
    </source>
</evidence>
<dbReference type="RefSeq" id="WP_041973464.1">
    <property type="nucleotide sequence ID" value="NZ_CBXV010000001.1"/>
</dbReference>
<dbReference type="Proteomes" id="UP000031518">
    <property type="component" value="Unassembled WGS sequence"/>
</dbReference>
<dbReference type="SUPFAM" id="SSF82866">
    <property type="entry name" value="Multidrug efflux transporter AcrB transmembrane domain"/>
    <property type="match status" value="2"/>
</dbReference>
<keyword evidence="3" id="KW-0813">Transport</keyword>
<feature type="transmembrane region" description="Helical" evidence="8">
    <location>
        <begin position="12"/>
        <end position="32"/>
    </location>
</feature>
<feature type="transmembrane region" description="Helical" evidence="8">
    <location>
        <begin position="386"/>
        <end position="406"/>
    </location>
</feature>
<comment type="similarity">
    <text evidence="2">Belongs to the resistance-nodulation-cell division (RND) (TC 2.A.6) family.</text>
</comment>
<feature type="transmembrane region" description="Helical" evidence="8">
    <location>
        <begin position="337"/>
        <end position="354"/>
    </location>
</feature>
<accession>A0A0B6WSW7</accession>
<reference evidence="9 10" key="2">
    <citation type="submission" date="2015-01" db="EMBL/GenBank/DDBJ databases">
        <title>Complete genome sequence of Pyrinomonas methylaliphatogenes type strain K22T.</title>
        <authorList>
            <person name="Lee K.C.Y."/>
            <person name="Power J.F."/>
            <person name="Dunfield P.F."/>
            <person name="Morgan X.C."/>
            <person name="Huttenhower C."/>
            <person name="Stott M.B."/>
        </authorList>
    </citation>
    <scope>NUCLEOTIDE SEQUENCE [LARGE SCALE GENOMIC DNA]</scope>
    <source>
        <strain evidence="9 10">K22</strain>
    </source>
</reference>
<dbReference type="InterPro" id="IPR001036">
    <property type="entry name" value="Acrflvin-R"/>
</dbReference>
<feature type="transmembrane region" description="Helical" evidence="8">
    <location>
        <begin position="975"/>
        <end position="994"/>
    </location>
</feature>
<dbReference type="InterPro" id="IPR004763">
    <property type="entry name" value="CusA-like"/>
</dbReference>
<dbReference type="AlphaFoldDB" id="A0A0B6WSW7"/>
<dbReference type="GO" id="GO:0005886">
    <property type="term" value="C:plasma membrane"/>
    <property type="evidence" value="ECO:0007669"/>
    <property type="project" value="UniProtKB-SubCell"/>
</dbReference>
<organism evidence="9 10">
    <name type="scientific">Pyrinomonas methylaliphatogenes</name>
    <dbReference type="NCBI Taxonomy" id="454194"/>
    <lineage>
        <taxon>Bacteria</taxon>
        <taxon>Pseudomonadati</taxon>
        <taxon>Acidobacteriota</taxon>
        <taxon>Blastocatellia</taxon>
        <taxon>Blastocatellales</taxon>
        <taxon>Pyrinomonadaceae</taxon>
        <taxon>Pyrinomonas</taxon>
    </lineage>
</organism>
<dbReference type="OrthoDB" id="8270at2"/>
<evidence type="ECO:0000256" key="3">
    <source>
        <dbReference type="ARBA" id="ARBA00022448"/>
    </source>
</evidence>
<dbReference type="NCBIfam" id="TIGR00914">
    <property type="entry name" value="2A0601"/>
    <property type="match status" value="1"/>
</dbReference>
<dbReference type="PANTHER" id="PTHR32063:SF19">
    <property type="entry name" value="CATION EFFLUX SYSTEM PROTEIN CUSA"/>
    <property type="match status" value="1"/>
</dbReference>
<proteinExistence type="inferred from homology"/>
<sequence length="1047" mass="116109">MIDRLIEISLRNRALVLILYAGIALWGFWALLRTPIDAIPDLSDNQVIVFTDWPGRSPQEVEDQITYPLVTNLQGLPGVRAVRASSAFGFSMINVIFEDDVDLYWARTRVLERLNLLTKRLPAGATPTLGPDATGVGQIFWYTLESDEMNLRDLRTLQDWFVRYQLNSVPGVAEVASVGGYVKQYQIDVDPNRLRAYDIPFSRIIEAVQRANSNVGGNVIEQAGEWTVVRGLGLIESPADIERIVIGSAHGTPIYVRDVAEVRIGDAFRAGALDKNGHEAVGGVVIARYGANAHEVIEGVKRKIASLEQGLPKGVRIVPFYDRTELIDRATDTLKRALIEEMLLVTAAHIIFLAHFRSILIVTIPLPLAVLIAFLGMYYWGIGSNLMSLAGIAIAIGVLVDAGIVVTENAFRSIERQRVDTRDRRRVWQTVLDSTRLVGRPIFFSMAIIIFAFLPVFALTGREGKLFHPLAYTKTFAMVGSTVIAVTLVPVLCTILLGGRVHAEKDNPVMRALQAIYRPLLRRALDHRVLTISLAVALFVGAIWLARGIGTEFMPTLDEGDLMYMPVTDPAISLDEALRILRRQDQILKSFPEVEWAVGKVGRAETSTDPAPVNMNETIVHLKPKDAWRPGMTREKLIAEMDEALRMPGVVNIWTQPIINRIEMLSTGIRSEVGIKIFGEDLRTIEDLSRRIADLIRTIPGAADVYAEQLSGAPYLDIEIDRQAAARYGIDPQTVQDVIENGIGETVISTTIEGRRRFPIRVRYAPEFRSTPESIGRIPIASPSGAPIPLAALASIRRVEGPAMIQSENGLLRGTVLLNVRGRDVGSFVEEAKRIIAEQIKLPPGYYLEWSGQYEYQQHARRRLLIVVPLTIAIIFCLLYFTYGSALEAAHVLLAVPFALTGGIYLLWLLGYNFSVAVWVGFIALFGTAVQTGVVMVIYLQEAVERKRREAGHLTRALLVEAVMEGALLRLRPKVMTVSTVIASLLPIMWSARAGAEVMKPLATPVLGGMASSLLHVLIVTPVIFFWLRERELKRRPVLAERAEALR</sequence>
<dbReference type="SUPFAM" id="SSF82693">
    <property type="entry name" value="Multidrug efflux transporter AcrB pore domain, PN1, PN2, PC1 and PC2 subdomains"/>
    <property type="match status" value="2"/>
</dbReference>
<feature type="transmembrane region" description="Helical" evidence="8">
    <location>
        <begin position="528"/>
        <end position="546"/>
    </location>
</feature>
<keyword evidence="5 8" id="KW-0812">Transmembrane</keyword>
<feature type="transmembrane region" description="Helical" evidence="8">
    <location>
        <begin position="1006"/>
        <end position="1028"/>
    </location>
</feature>
<feature type="transmembrane region" description="Helical" evidence="8">
    <location>
        <begin position="916"/>
        <end position="940"/>
    </location>
</feature>
<reference evidence="9 10" key="1">
    <citation type="submission" date="2013-12" db="EMBL/GenBank/DDBJ databases">
        <authorList>
            <person name="Stott M."/>
        </authorList>
    </citation>
    <scope>NUCLEOTIDE SEQUENCE [LARGE SCALE GENOMIC DNA]</scope>
    <source>
        <strain evidence="9 10">K22</strain>
    </source>
</reference>
<feature type="transmembrane region" description="Helical" evidence="8">
    <location>
        <begin position="476"/>
        <end position="497"/>
    </location>
</feature>
<feature type="transmembrane region" description="Helical" evidence="8">
    <location>
        <begin position="442"/>
        <end position="461"/>
    </location>
</feature>
<evidence type="ECO:0000313" key="10">
    <source>
        <dbReference type="Proteomes" id="UP000031518"/>
    </source>
</evidence>
<dbReference type="GO" id="GO:0042910">
    <property type="term" value="F:xenobiotic transmembrane transporter activity"/>
    <property type="evidence" value="ECO:0007669"/>
    <property type="project" value="TreeGrafter"/>
</dbReference>